<dbReference type="RefSeq" id="WP_166301190.1">
    <property type="nucleotide sequence ID" value="NZ_CAWPIB010000001.1"/>
</dbReference>
<evidence type="ECO:0000256" key="1">
    <source>
        <dbReference type="SAM" id="Phobius"/>
    </source>
</evidence>
<keyword evidence="1" id="KW-1133">Transmembrane helix</keyword>
<evidence type="ECO:0000313" key="2">
    <source>
        <dbReference type="EMBL" id="NHB90802.1"/>
    </source>
</evidence>
<keyword evidence="1" id="KW-0812">Transmembrane</keyword>
<feature type="transmembrane region" description="Helical" evidence="1">
    <location>
        <begin position="44"/>
        <end position="67"/>
    </location>
</feature>
<proteinExistence type="predicted"/>
<gene>
    <name evidence="2" type="ORF">C5469_01165</name>
</gene>
<reference evidence="2 3" key="1">
    <citation type="submission" date="2018-02" db="EMBL/GenBank/DDBJ databases">
        <authorList>
            <person name="Machado R.A."/>
        </authorList>
    </citation>
    <scope>NUCLEOTIDE SEQUENCE [LARGE SCALE GENOMIC DNA]</scope>
    <source>
        <strain evidence="2 3">DSM 19724</strain>
    </source>
</reference>
<name>A0A7X5QAP1_9GAMM</name>
<dbReference type="AlphaFoldDB" id="A0A7X5QAP1"/>
<dbReference type="EMBL" id="PUJW01000001">
    <property type="protein sequence ID" value="NHB90802.1"/>
    <property type="molecule type" value="Genomic_DNA"/>
</dbReference>
<protein>
    <submittedName>
        <fullName evidence="2">Uncharacterized protein</fullName>
    </submittedName>
</protein>
<keyword evidence="3" id="KW-1185">Reference proteome</keyword>
<accession>A0A7X5QAP1</accession>
<sequence>MNTLIKIMEKFSSRPLFFIFSGLTLCNFLSHKSALKDPSIENILILLTAMCIIVFIMWGFEWLVNHFNYSLQENDRGDIGSLIGTAALAIYIVNIFHFLSENSNTLSLKMLTQPNFIYSTTLLLFALETMKMSRFKQR</sequence>
<organism evidence="2 3">
    <name type="scientific">Photorhabdus cinerea</name>
    <dbReference type="NCBI Taxonomy" id="471575"/>
    <lineage>
        <taxon>Bacteria</taxon>
        <taxon>Pseudomonadati</taxon>
        <taxon>Pseudomonadota</taxon>
        <taxon>Gammaproteobacteria</taxon>
        <taxon>Enterobacterales</taxon>
        <taxon>Morganellaceae</taxon>
        <taxon>Photorhabdus</taxon>
    </lineage>
</organism>
<comment type="caution">
    <text evidence="2">The sequence shown here is derived from an EMBL/GenBank/DDBJ whole genome shotgun (WGS) entry which is preliminary data.</text>
</comment>
<feature type="transmembrane region" description="Helical" evidence="1">
    <location>
        <begin position="79"/>
        <end position="99"/>
    </location>
</feature>
<keyword evidence="1" id="KW-0472">Membrane</keyword>
<evidence type="ECO:0000313" key="3">
    <source>
        <dbReference type="Proteomes" id="UP000591844"/>
    </source>
</evidence>
<dbReference type="Proteomes" id="UP000591844">
    <property type="component" value="Unassembled WGS sequence"/>
</dbReference>